<accession>A0A072U9S2</accession>
<keyword evidence="1 2" id="KW-0812">Transmembrane</keyword>
<keyword evidence="1" id="KW-1133">Transmembrane helix</keyword>
<dbReference type="EnsemblPlants" id="KEH26539">
    <property type="protein sequence ID" value="KEH26539"/>
    <property type="gene ID" value="MTR_6g464190"/>
</dbReference>
<organism evidence="2 4">
    <name type="scientific">Medicago truncatula</name>
    <name type="common">Barrel medic</name>
    <name type="synonym">Medicago tribuloides</name>
    <dbReference type="NCBI Taxonomy" id="3880"/>
    <lineage>
        <taxon>Eukaryota</taxon>
        <taxon>Viridiplantae</taxon>
        <taxon>Streptophyta</taxon>
        <taxon>Embryophyta</taxon>
        <taxon>Tracheophyta</taxon>
        <taxon>Spermatophyta</taxon>
        <taxon>Magnoliopsida</taxon>
        <taxon>eudicotyledons</taxon>
        <taxon>Gunneridae</taxon>
        <taxon>Pentapetalae</taxon>
        <taxon>rosids</taxon>
        <taxon>fabids</taxon>
        <taxon>Fabales</taxon>
        <taxon>Fabaceae</taxon>
        <taxon>Papilionoideae</taxon>
        <taxon>50 kb inversion clade</taxon>
        <taxon>NPAAA clade</taxon>
        <taxon>Hologalegina</taxon>
        <taxon>IRL clade</taxon>
        <taxon>Trifolieae</taxon>
        <taxon>Medicago</taxon>
    </lineage>
</organism>
<dbReference type="HOGENOM" id="CLU_1761498_0_0_1"/>
<keyword evidence="4" id="KW-1185">Reference proteome</keyword>
<proteinExistence type="predicted"/>
<reference evidence="3" key="3">
    <citation type="submission" date="2015-04" db="UniProtKB">
        <authorList>
            <consortium name="EnsemblPlants"/>
        </authorList>
    </citation>
    <scope>IDENTIFICATION</scope>
    <source>
        <strain evidence="3">cv. Jemalong A17</strain>
    </source>
</reference>
<evidence type="ECO:0000313" key="2">
    <source>
        <dbReference type="EMBL" id="KEH26539.1"/>
    </source>
</evidence>
<feature type="transmembrane region" description="Helical" evidence="1">
    <location>
        <begin position="129"/>
        <end position="146"/>
    </location>
</feature>
<dbReference type="Proteomes" id="UP000002051">
    <property type="component" value="Chromosome 6"/>
</dbReference>
<gene>
    <name evidence="2" type="ordered locus">MTR_6g464190</name>
</gene>
<dbReference type="EMBL" id="CM001222">
    <property type="protein sequence ID" value="KEH26539.1"/>
    <property type="molecule type" value="Genomic_DNA"/>
</dbReference>
<name>A0A072U9S2_MEDTR</name>
<reference evidence="2 4" key="2">
    <citation type="journal article" date="2014" name="BMC Genomics">
        <title>An improved genome release (version Mt4.0) for the model legume Medicago truncatula.</title>
        <authorList>
            <person name="Tang H."/>
            <person name="Krishnakumar V."/>
            <person name="Bidwell S."/>
            <person name="Rosen B."/>
            <person name="Chan A."/>
            <person name="Zhou S."/>
            <person name="Gentzbittel L."/>
            <person name="Childs K.L."/>
            <person name="Yandell M."/>
            <person name="Gundlach H."/>
            <person name="Mayer K.F."/>
            <person name="Schwartz D.C."/>
            <person name="Town C.D."/>
        </authorList>
    </citation>
    <scope>GENOME REANNOTATION</scope>
    <source>
        <strain evidence="2">A17</strain>
        <strain evidence="3 4">cv. Jemalong A17</strain>
    </source>
</reference>
<dbReference type="AlphaFoldDB" id="A0A072U9S2"/>
<evidence type="ECO:0000313" key="3">
    <source>
        <dbReference type="EnsemblPlants" id="KEH26539"/>
    </source>
</evidence>
<evidence type="ECO:0000313" key="4">
    <source>
        <dbReference type="Proteomes" id="UP000002051"/>
    </source>
</evidence>
<protein>
    <submittedName>
        <fullName evidence="2">Transmembrane protein, putative</fullName>
    </submittedName>
</protein>
<reference evidence="2 4" key="1">
    <citation type="journal article" date="2011" name="Nature">
        <title>The Medicago genome provides insight into the evolution of rhizobial symbioses.</title>
        <authorList>
            <person name="Young N.D."/>
            <person name="Debelle F."/>
            <person name="Oldroyd G.E."/>
            <person name="Geurts R."/>
            <person name="Cannon S.B."/>
            <person name="Udvardi M.K."/>
            <person name="Benedito V.A."/>
            <person name="Mayer K.F."/>
            <person name="Gouzy J."/>
            <person name="Schoof H."/>
            <person name="Van de Peer Y."/>
            <person name="Proost S."/>
            <person name="Cook D.R."/>
            <person name="Meyers B.C."/>
            <person name="Spannagl M."/>
            <person name="Cheung F."/>
            <person name="De Mita S."/>
            <person name="Krishnakumar V."/>
            <person name="Gundlach H."/>
            <person name="Zhou S."/>
            <person name="Mudge J."/>
            <person name="Bharti A.K."/>
            <person name="Murray J.D."/>
            <person name="Naoumkina M.A."/>
            <person name="Rosen B."/>
            <person name="Silverstein K.A."/>
            <person name="Tang H."/>
            <person name="Rombauts S."/>
            <person name="Zhao P.X."/>
            <person name="Zhou P."/>
            <person name="Barbe V."/>
            <person name="Bardou P."/>
            <person name="Bechner M."/>
            <person name="Bellec A."/>
            <person name="Berger A."/>
            <person name="Berges H."/>
            <person name="Bidwell S."/>
            <person name="Bisseling T."/>
            <person name="Choisne N."/>
            <person name="Couloux A."/>
            <person name="Denny R."/>
            <person name="Deshpande S."/>
            <person name="Dai X."/>
            <person name="Doyle J.J."/>
            <person name="Dudez A.M."/>
            <person name="Farmer A.D."/>
            <person name="Fouteau S."/>
            <person name="Franken C."/>
            <person name="Gibelin C."/>
            <person name="Gish J."/>
            <person name="Goldstein S."/>
            <person name="Gonzalez A.J."/>
            <person name="Green P.J."/>
            <person name="Hallab A."/>
            <person name="Hartog M."/>
            <person name="Hua A."/>
            <person name="Humphray S.J."/>
            <person name="Jeong D.H."/>
            <person name="Jing Y."/>
            <person name="Jocker A."/>
            <person name="Kenton S.M."/>
            <person name="Kim D.J."/>
            <person name="Klee K."/>
            <person name="Lai H."/>
            <person name="Lang C."/>
            <person name="Lin S."/>
            <person name="Macmil S.L."/>
            <person name="Magdelenat G."/>
            <person name="Matthews L."/>
            <person name="McCorrison J."/>
            <person name="Monaghan E.L."/>
            <person name="Mun J.H."/>
            <person name="Najar F.Z."/>
            <person name="Nicholson C."/>
            <person name="Noirot C."/>
            <person name="O'Bleness M."/>
            <person name="Paule C.R."/>
            <person name="Poulain J."/>
            <person name="Prion F."/>
            <person name="Qin B."/>
            <person name="Qu C."/>
            <person name="Retzel E.F."/>
            <person name="Riddle C."/>
            <person name="Sallet E."/>
            <person name="Samain S."/>
            <person name="Samson N."/>
            <person name="Sanders I."/>
            <person name="Saurat O."/>
            <person name="Scarpelli C."/>
            <person name="Schiex T."/>
            <person name="Segurens B."/>
            <person name="Severin A.J."/>
            <person name="Sherrier D.J."/>
            <person name="Shi R."/>
            <person name="Sims S."/>
            <person name="Singer S.R."/>
            <person name="Sinharoy S."/>
            <person name="Sterck L."/>
            <person name="Viollet A."/>
            <person name="Wang B.B."/>
            <person name="Wang K."/>
            <person name="Wang M."/>
            <person name="Wang X."/>
            <person name="Warfsmann J."/>
            <person name="Weissenbach J."/>
            <person name="White D.D."/>
            <person name="White J.D."/>
            <person name="Wiley G.B."/>
            <person name="Wincker P."/>
            <person name="Xing Y."/>
            <person name="Yang L."/>
            <person name="Yao Z."/>
            <person name="Ying F."/>
            <person name="Zhai J."/>
            <person name="Zhou L."/>
            <person name="Zuber A."/>
            <person name="Denarie J."/>
            <person name="Dixon R.A."/>
            <person name="May G.D."/>
            <person name="Schwartz D.C."/>
            <person name="Rogers J."/>
            <person name="Quetier F."/>
            <person name="Town C.D."/>
            <person name="Roe B.A."/>
        </authorList>
    </citation>
    <scope>NUCLEOTIDE SEQUENCE [LARGE SCALE GENOMIC DNA]</scope>
    <source>
        <strain evidence="2">A17</strain>
        <strain evidence="3 4">cv. Jemalong A17</strain>
    </source>
</reference>
<sequence>MGMDEIAPLHLRPKQNDQNALRSIFFINPPLLFSKKHKTCNEWIWDDELYPATRPMTHCYSAEAESASLNAPVIREHESAPLNGAVIREAESAKSGRSANQPCNCGEIWEKKKEKWKMKVLAEKKKVEWLKWIIIATWLIFAVFFVKK</sequence>
<keyword evidence="1" id="KW-0472">Membrane</keyword>
<evidence type="ECO:0000256" key="1">
    <source>
        <dbReference type="SAM" id="Phobius"/>
    </source>
</evidence>